<organism evidence="2">
    <name type="scientific">bioreactor metagenome</name>
    <dbReference type="NCBI Taxonomy" id="1076179"/>
    <lineage>
        <taxon>unclassified sequences</taxon>
        <taxon>metagenomes</taxon>
        <taxon>ecological metagenomes</taxon>
    </lineage>
</organism>
<feature type="transmembrane region" description="Helical" evidence="1">
    <location>
        <begin position="71"/>
        <end position="93"/>
    </location>
</feature>
<proteinExistence type="predicted"/>
<dbReference type="AlphaFoldDB" id="A0A645JZC3"/>
<keyword evidence="1" id="KW-1133">Transmembrane helix</keyword>
<keyword evidence="1" id="KW-0812">Transmembrane</keyword>
<name>A0A645JZC3_9ZZZZ</name>
<gene>
    <name evidence="2" type="ORF">SDC9_212531</name>
</gene>
<evidence type="ECO:0000256" key="1">
    <source>
        <dbReference type="SAM" id="Phobius"/>
    </source>
</evidence>
<dbReference type="EMBL" id="VSSQ01146078">
    <property type="protein sequence ID" value="MPN64754.1"/>
    <property type="molecule type" value="Genomic_DNA"/>
</dbReference>
<sequence>MDGINLIQTSGASFRSYGCPVSRGVRVFTIDEKDPASFETYTIGYFDLYGKNFKSIVSYIFNADEMEKTKAVIIGLASIVGIGIVASIILALLGY</sequence>
<protein>
    <submittedName>
        <fullName evidence="2">Uncharacterized protein</fullName>
    </submittedName>
</protein>
<comment type="caution">
    <text evidence="2">The sequence shown here is derived from an EMBL/GenBank/DDBJ whole genome shotgun (WGS) entry which is preliminary data.</text>
</comment>
<evidence type="ECO:0000313" key="2">
    <source>
        <dbReference type="EMBL" id="MPN64754.1"/>
    </source>
</evidence>
<keyword evidence="1" id="KW-0472">Membrane</keyword>
<reference evidence="2" key="1">
    <citation type="submission" date="2019-08" db="EMBL/GenBank/DDBJ databases">
        <authorList>
            <person name="Kucharzyk K."/>
            <person name="Murdoch R.W."/>
            <person name="Higgins S."/>
            <person name="Loffler F."/>
        </authorList>
    </citation>
    <scope>NUCLEOTIDE SEQUENCE</scope>
</reference>
<accession>A0A645JZC3</accession>